<dbReference type="AlphaFoldDB" id="K2R821"/>
<accession>K2R821</accession>
<sequence length="191" mass="21413">MAHFNEVNARHVTLQLPPEAFQHLEAGFNPDSIPISIKQHLNRNFDFRSYNQILILSLALSAPGRLITPRDATTLTPINEHETRVQNFQSLCQSTQFTFYIPTSTLSETRRSALQEFIGLGAAGKLASIQTDLRRAQLGRGGRESTWEIFNLPDPPSYDSQTGQETVKRIREGTTFFFSFPSSLKKTATAA</sequence>
<dbReference type="VEuPathDB" id="FungiDB:MPH_12371"/>
<dbReference type="Proteomes" id="UP000007129">
    <property type="component" value="Unassembled WGS sequence"/>
</dbReference>
<dbReference type="InParanoid" id="K2R821"/>
<organism evidence="1 2">
    <name type="scientific">Macrophomina phaseolina (strain MS6)</name>
    <name type="common">Charcoal rot fungus</name>
    <dbReference type="NCBI Taxonomy" id="1126212"/>
    <lineage>
        <taxon>Eukaryota</taxon>
        <taxon>Fungi</taxon>
        <taxon>Dikarya</taxon>
        <taxon>Ascomycota</taxon>
        <taxon>Pezizomycotina</taxon>
        <taxon>Dothideomycetes</taxon>
        <taxon>Dothideomycetes incertae sedis</taxon>
        <taxon>Botryosphaeriales</taxon>
        <taxon>Botryosphaeriaceae</taxon>
        <taxon>Macrophomina</taxon>
    </lineage>
</organism>
<evidence type="ECO:0000313" key="2">
    <source>
        <dbReference type="Proteomes" id="UP000007129"/>
    </source>
</evidence>
<dbReference type="EMBL" id="AHHD01000517">
    <property type="protein sequence ID" value="EKG10513.1"/>
    <property type="molecule type" value="Genomic_DNA"/>
</dbReference>
<dbReference type="HOGENOM" id="CLU_1421671_0_0_1"/>
<proteinExistence type="predicted"/>
<dbReference type="OrthoDB" id="3891782at2759"/>
<reference evidence="1 2" key="1">
    <citation type="journal article" date="2012" name="BMC Genomics">
        <title>Tools to kill: Genome of one of the most destructive plant pathogenic fungi Macrophomina phaseolina.</title>
        <authorList>
            <person name="Islam M.S."/>
            <person name="Haque M.S."/>
            <person name="Islam M.M."/>
            <person name="Emdad E.M."/>
            <person name="Halim A."/>
            <person name="Hossen Q.M.M."/>
            <person name="Hossain M.Z."/>
            <person name="Ahmed B."/>
            <person name="Rahim S."/>
            <person name="Rahman M.S."/>
            <person name="Alam M.M."/>
            <person name="Hou S."/>
            <person name="Wan X."/>
            <person name="Saito J.A."/>
            <person name="Alam M."/>
        </authorList>
    </citation>
    <scope>NUCLEOTIDE SEQUENCE [LARGE SCALE GENOMIC DNA]</scope>
    <source>
        <strain evidence="1 2">MS6</strain>
    </source>
</reference>
<comment type="caution">
    <text evidence="1">The sequence shown here is derived from an EMBL/GenBank/DDBJ whole genome shotgun (WGS) entry which is preliminary data.</text>
</comment>
<protein>
    <submittedName>
        <fullName evidence="1">Uncharacterized protein</fullName>
    </submittedName>
</protein>
<gene>
    <name evidence="1" type="ORF">MPH_12371</name>
</gene>
<dbReference type="eggNOG" id="KOG1216">
    <property type="taxonomic scope" value="Eukaryota"/>
</dbReference>
<evidence type="ECO:0000313" key="1">
    <source>
        <dbReference type="EMBL" id="EKG10513.1"/>
    </source>
</evidence>
<name>K2R821_MACPH</name>